<feature type="region of interest" description="Disordered" evidence="1">
    <location>
        <begin position="210"/>
        <end position="232"/>
    </location>
</feature>
<keyword evidence="4" id="KW-1185">Reference proteome</keyword>
<dbReference type="InterPro" id="IPR036915">
    <property type="entry name" value="Cyclin-like_sf"/>
</dbReference>
<evidence type="ECO:0000259" key="2">
    <source>
        <dbReference type="Pfam" id="PF00134"/>
    </source>
</evidence>
<dbReference type="InterPro" id="IPR013922">
    <property type="entry name" value="Cyclin_PHO80-like"/>
</dbReference>
<feature type="region of interest" description="Disordered" evidence="1">
    <location>
        <begin position="313"/>
        <end position="342"/>
    </location>
</feature>
<dbReference type="Proteomes" id="UP000095038">
    <property type="component" value="Unassembled WGS sequence"/>
</dbReference>
<evidence type="ECO:0000313" key="4">
    <source>
        <dbReference type="Proteomes" id="UP000095038"/>
    </source>
</evidence>
<dbReference type="STRING" id="1344418.A0A1D2VFT6"/>
<name>A0A1D2VFT6_9ASCO</name>
<feature type="compositionally biased region" description="Low complexity" evidence="1">
    <location>
        <begin position="273"/>
        <end position="294"/>
    </location>
</feature>
<dbReference type="RefSeq" id="XP_020046828.1">
    <property type="nucleotide sequence ID" value="XM_020193490.1"/>
</dbReference>
<sequence length="508" mass="57414">MSDSQALSLFLTFPVTQDMLQYVVTTTLKVLPCPSSKSSKYSKSSKSSIQIPPSSPSHSSEPSTPYLPSLMSFLSTIIRCTNAYTGTLMATLIYLERLKQKLPSGSSAQDASARHRILLAALILSAKYNNDSSPKNKHWAKYTNGLFTTYEVNEMERQYLYLLDWDVRFETEELIHHLRPFLEPIKADIRRTIKIRKIIKQQKVKQQQQQQQQKQQQTNAKKEKELRIKQEQKRQQQLKEEISFLINGEETPSTNINTSTINSLHTVYSDNDTSFNSDDNDTSISSISSSGSNNCTKKHTIKKAERILFPPFNPVKSLRSSSSNSSLRSSNLSKGSSTTSASSNLSLTSDFGYSSDLRSRSGSDFSLSSASSLSLSSYSLKNNQTKNPQCLSPILTINSSKNNSNEFVPKILNFENPLDLTNINTNINIEKHRNLLKPSKSSINLHKILKNDIEYSNNLNSNFSNSVESQHSDSLKENYKINYYKTFSNNFHSVNYINGFQNISRSIY</sequence>
<dbReference type="GO" id="GO:0005634">
    <property type="term" value="C:nucleus"/>
    <property type="evidence" value="ECO:0007669"/>
    <property type="project" value="TreeGrafter"/>
</dbReference>
<proteinExistence type="predicted"/>
<gene>
    <name evidence="3" type="ORF">ASCRUDRAFT_76490</name>
</gene>
<reference evidence="4" key="1">
    <citation type="submission" date="2016-05" db="EMBL/GenBank/DDBJ databases">
        <title>Comparative genomics of biotechnologically important yeasts.</title>
        <authorList>
            <consortium name="DOE Joint Genome Institute"/>
            <person name="Riley R."/>
            <person name="Haridas S."/>
            <person name="Wolfe K.H."/>
            <person name="Lopes M.R."/>
            <person name="Hittinger C.T."/>
            <person name="Goker M."/>
            <person name="Salamov A."/>
            <person name="Wisecaver J."/>
            <person name="Long T.M."/>
            <person name="Aerts A.L."/>
            <person name="Barry K."/>
            <person name="Choi C."/>
            <person name="Clum A."/>
            <person name="Coughlan A.Y."/>
            <person name="Deshpande S."/>
            <person name="Douglass A.P."/>
            <person name="Hanson S.J."/>
            <person name="Klenk H.-P."/>
            <person name="Labutti K."/>
            <person name="Lapidus A."/>
            <person name="Lindquist E."/>
            <person name="Lipzen A."/>
            <person name="Meier-Kolthoff J.P."/>
            <person name="Ohm R.A."/>
            <person name="Otillar R.P."/>
            <person name="Pangilinan J."/>
            <person name="Peng Y."/>
            <person name="Rokas A."/>
            <person name="Rosa C.A."/>
            <person name="Scheuner C."/>
            <person name="Sibirny A.A."/>
            <person name="Slot J.C."/>
            <person name="Stielow J.B."/>
            <person name="Sun H."/>
            <person name="Kurtzman C.P."/>
            <person name="Blackwell M."/>
            <person name="Grigoriev I.V."/>
            <person name="Jeffries T.W."/>
        </authorList>
    </citation>
    <scope>NUCLEOTIDE SEQUENCE [LARGE SCALE GENOMIC DNA]</scope>
    <source>
        <strain evidence="4">DSM 1968</strain>
    </source>
</reference>
<dbReference type="GO" id="GO:0000307">
    <property type="term" value="C:cyclin-dependent protein kinase holoenzyme complex"/>
    <property type="evidence" value="ECO:0007669"/>
    <property type="project" value="UniProtKB-ARBA"/>
</dbReference>
<dbReference type="InParanoid" id="A0A1D2VFT6"/>
<organism evidence="3 4">
    <name type="scientific">Ascoidea rubescens DSM 1968</name>
    <dbReference type="NCBI Taxonomy" id="1344418"/>
    <lineage>
        <taxon>Eukaryota</taxon>
        <taxon>Fungi</taxon>
        <taxon>Dikarya</taxon>
        <taxon>Ascomycota</taxon>
        <taxon>Saccharomycotina</taxon>
        <taxon>Saccharomycetes</taxon>
        <taxon>Ascoideaceae</taxon>
        <taxon>Ascoidea</taxon>
    </lineage>
</organism>
<evidence type="ECO:0000256" key="1">
    <source>
        <dbReference type="SAM" id="MobiDB-lite"/>
    </source>
</evidence>
<dbReference type="InterPro" id="IPR006671">
    <property type="entry name" value="Cyclin_N"/>
</dbReference>
<dbReference type="GO" id="GO:0016538">
    <property type="term" value="F:cyclin-dependent protein serine/threonine kinase regulator activity"/>
    <property type="evidence" value="ECO:0007669"/>
    <property type="project" value="TreeGrafter"/>
</dbReference>
<feature type="compositionally biased region" description="Basic and acidic residues" evidence="1">
    <location>
        <begin position="220"/>
        <end position="232"/>
    </location>
</feature>
<dbReference type="SUPFAM" id="SSF47954">
    <property type="entry name" value="Cyclin-like"/>
    <property type="match status" value="1"/>
</dbReference>
<evidence type="ECO:0000313" key="3">
    <source>
        <dbReference type="EMBL" id="ODV60521.1"/>
    </source>
</evidence>
<feature type="compositionally biased region" description="Low complexity" evidence="1">
    <location>
        <begin position="317"/>
        <end position="342"/>
    </location>
</feature>
<dbReference type="GO" id="GO:0019901">
    <property type="term" value="F:protein kinase binding"/>
    <property type="evidence" value="ECO:0007669"/>
    <property type="project" value="InterPro"/>
</dbReference>
<accession>A0A1D2VFT6</accession>
<dbReference type="Pfam" id="PF00134">
    <property type="entry name" value="Cyclin_N"/>
    <property type="match status" value="1"/>
</dbReference>
<dbReference type="GeneID" id="30967126"/>
<dbReference type="PANTHER" id="PTHR15615">
    <property type="match status" value="1"/>
</dbReference>
<dbReference type="AlphaFoldDB" id="A0A1D2VFT6"/>
<feature type="region of interest" description="Disordered" evidence="1">
    <location>
        <begin position="273"/>
        <end position="297"/>
    </location>
</feature>
<protein>
    <recommendedName>
        <fullName evidence="2">Cyclin N-terminal domain-containing protein</fullName>
    </recommendedName>
</protein>
<feature type="region of interest" description="Disordered" evidence="1">
    <location>
        <begin position="34"/>
        <end position="63"/>
    </location>
</feature>
<dbReference type="PANTHER" id="PTHR15615:SF114">
    <property type="entry name" value="PHO85 CYCLIN-1"/>
    <property type="match status" value="1"/>
</dbReference>
<dbReference type="OrthoDB" id="10250320at2759"/>
<feature type="domain" description="Cyclin N-terminal" evidence="2">
    <location>
        <begin position="59"/>
        <end position="167"/>
    </location>
</feature>
<dbReference type="CDD" id="cd20557">
    <property type="entry name" value="CYCLIN_ScPCL1-like"/>
    <property type="match status" value="1"/>
</dbReference>
<dbReference type="EMBL" id="KV454482">
    <property type="protein sequence ID" value="ODV60521.1"/>
    <property type="molecule type" value="Genomic_DNA"/>
</dbReference>
<dbReference type="Gene3D" id="1.10.472.10">
    <property type="entry name" value="Cyclin-like"/>
    <property type="match status" value="1"/>
</dbReference>